<keyword evidence="4" id="KW-1185">Reference proteome</keyword>
<accession>A0A8J8TA23</accession>
<feature type="transmembrane region" description="Helical" evidence="2">
    <location>
        <begin position="69"/>
        <end position="91"/>
    </location>
</feature>
<dbReference type="EMBL" id="RRYP01000705">
    <property type="protein sequence ID" value="TNV86976.1"/>
    <property type="molecule type" value="Genomic_DNA"/>
</dbReference>
<reference evidence="3" key="1">
    <citation type="submission" date="2019-06" db="EMBL/GenBank/DDBJ databases">
        <authorList>
            <person name="Zheng W."/>
        </authorList>
    </citation>
    <scope>NUCLEOTIDE SEQUENCE</scope>
    <source>
        <strain evidence="3">QDHG01</strain>
    </source>
</reference>
<keyword evidence="2" id="KW-0812">Transmembrane</keyword>
<protein>
    <submittedName>
        <fullName evidence="3">Uncharacterized protein</fullName>
    </submittedName>
</protein>
<dbReference type="OrthoDB" id="290621at2759"/>
<organism evidence="3 4">
    <name type="scientific">Halteria grandinella</name>
    <dbReference type="NCBI Taxonomy" id="5974"/>
    <lineage>
        <taxon>Eukaryota</taxon>
        <taxon>Sar</taxon>
        <taxon>Alveolata</taxon>
        <taxon>Ciliophora</taxon>
        <taxon>Intramacronucleata</taxon>
        <taxon>Spirotrichea</taxon>
        <taxon>Stichotrichia</taxon>
        <taxon>Sporadotrichida</taxon>
        <taxon>Halteriidae</taxon>
        <taxon>Halteria</taxon>
    </lineage>
</organism>
<evidence type="ECO:0000313" key="4">
    <source>
        <dbReference type="Proteomes" id="UP000785679"/>
    </source>
</evidence>
<keyword evidence="2" id="KW-0472">Membrane</keyword>
<evidence type="ECO:0000256" key="1">
    <source>
        <dbReference type="SAM" id="MobiDB-lite"/>
    </source>
</evidence>
<keyword evidence="2" id="KW-1133">Transmembrane helix</keyword>
<dbReference type="GO" id="GO:0007131">
    <property type="term" value="P:reciprocal meiotic recombination"/>
    <property type="evidence" value="ECO:0007669"/>
    <property type="project" value="TreeGrafter"/>
</dbReference>
<dbReference type="Proteomes" id="UP000785679">
    <property type="component" value="Unassembled WGS sequence"/>
</dbReference>
<evidence type="ECO:0000256" key="2">
    <source>
        <dbReference type="SAM" id="Phobius"/>
    </source>
</evidence>
<dbReference type="PANTHER" id="PTHR31398">
    <property type="entry name" value="MEIOTIC NUCLEAR DIVISION PROTEIN 1 HOMOLOG"/>
    <property type="match status" value="1"/>
</dbReference>
<name>A0A8J8TA23_HALGN</name>
<dbReference type="GO" id="GO:0005634">
    <property type="term" value="C:nucleus"/>
    <property type="evidence" value="ECO:0007669"/>
    <property type="project" value="TreeGrafter"/>
</dbReference>
<dbReference type="PANTHER" id="PTHR31398:SF0">
    <property type="entry name" value="MEIOTIC NUCLEAR DIVISION PROTEIN 1 HOMOLOG"/>
    <property type="match status" value="1"/>
</dbReference>
<evidence type="ECO:0000313" key="3">
    <source>
        <dbReference type="EMBL" id="TNV86976.1"/>
    </source>
</evidence>
<feature type="compositionally biased region" description="Polar residues" evidence="1">
    <location>
        <begin position="1"/>
        <end position="20"/>
    </location>
</feature>
<dbReference type="AlphaFoldDB" id="A0A8J8TA23"/>
<proteinExistence type="predicted"/>
<sequence>MQKMSSSGKALNESDNQSGVDYNRAGKQKIHVSERRGLISKIRRFKSLVKDLDIYARPVNMTFRGRDKFYSLFGGIVSIILLILITVVFFFKLNDVINFNRTQIKKNTLVSISNSYTPPQSLSEKNITIAFMLSDFWGENVLDDPRYGKFKLSQFINYITPEGRIFTDQPIPFSKCKYGVNFFYHSYDEIKDYGIENYFCPDLQNLTLQGNWHAPVFAGIVLDWQRCSQDMKSANYYPGCVNDTVFKEWFREATLQEIAISSYFDGNDYQNPIKYFLDDMWVSLQYGRSVIYDSYFKKNIIQLTDDQFGLFSETKQDHFFQRSKADYFTSDDEKGPGLGNYLHQAFKLDKEYDIYERKVYTISGVLQDVGGIYNSLFFIGLIIYTYSQFQHALFFTGIISKIYMVENPQVIEGPVGKTLGSNAGTKNGKDKIAKIQPIRKISDKFQTQINTKKTMGGKIDGISSKQKFKVPPATLFGGDLEKIRHKPHVPNLGGSLSGLPIMHNLEMVYREKVKDMVVNDLTMPAVSGDGKMQEYTVQRLKDHLYKTRQPLCQFYFLHSQFIQVEIMKKVTQFQHSSFPHHAKIFISA</sequence>
<feature type="region of interest" description="Disordered" evidence="1">
    <location>
        <begin position="1"/>
        <end position="21"/>
    </location>
</feature>
<gene>
    <name evidence="3" type="ORF">FGO68_gene3969</name>
</gene>
<comment type="caution">
    <text evidence="3">The sequence shown here is derived from an EMBL/GenBank/DDBJ whole genome shotgun (WGS) entry which is preliminary data.</text>
</comment>